<reference evidence="1" key="2">
    <citation type="submission" date="2023-01" db="EMBL/GenBank/DDBJ databases">
        <authorList>
            <person name="Petersen C."/>
        </authorList>
    </citation>
    <scope>NUCLEOTIDE SEQUENCE</scope>
    <source>
        <strain evidence="1">IBT 12815</strain>
    </source>
</reference>
<evidence type="ECO:0000313" key="2">
    <source>
        <dbReference type="Proteomes" id="UP001213799"/>
    </source>
</evidence>
<keyword evidence="1" id="KW-0503">Monooxygenase</keyword>
<keyword evidence="1" id="KW-0560">Oxidoreductase</keyword>
<dbReference type="Proteomes" id="UP001213799">
    <property type="component" value="Unassembled WGS sequence"/>
</dbReference>
<sequence length="108" mass="11632">MALKVLICGGGVAGPALAYWLGIEAVKRMGLTYAVRRKLVDEAGVSLIDTKGNVKVTTLANKSGKGAKSLTSEYEIMPGDPVRMLYEATKDNVEYFFGRTVDPFTENG</sequence>
<protein>
    <submittedName>
        <fullName evidence="1">Monooxygenase FAD-binding</fullName>
    </submittedName>
</protein>
<dbReference type="PANTHER" id="PTHR46865">
    <property type="entry name" value="OXIDOREDUCTASE-RELATED"/>
    <property type="match status" value="1"/>
</dbReference>
<gene>
    <name evidence="1" type="ORF">N7537_001635</name>
</gene>
<dbReference type="AlphaFoldDB" id="A0AAD6EGH5"/>
<dbReference type="InterPro" id="IPR036188">
    <property type="entry name" value="FAD/NAD-bd_sf"/>
</dbReference>
<dbReference type="GeneID" id="81582935"/>
<accession>A0AAD6EGH5</accession>
<dbReference type="PANTHER" id="PTHR46865:SF2">
    <property type="entry name" value="MONOOXYGENASE"/>
    <property type="match status" value="1"/>
</dbReference>
<reference evidence="1" key="1">
    <citation type="journal article" date="2023" name="IMA Fungus">
        <title>Comparative genomic study of the Penicillium genus elucidates a diverse pangenome and 15 lateral gene transfer events.</title>
        <authorList>
            <person name="Petersen C."/>
            <person name="Sorensen T."/>
            <person name="Nielsen M.R."/>
            <person name="Sondergaard T.E."/>
            <person name="Sorensen J.L."/>
            <person name="Fitzpatrick D.A."/>
            <person name="Frisvad J.C."/>
            <person name="Nielsen K.L."/>
        </authorList>
    </citation>
    <scope>NUCLEOTIDE SEQUENCE</scope>
    <source>
        <strain evidence="1">IBT 12815</strain>
    </source>
</reference>
<organism evidence="1 2">
    <name type="scientific">Penicillium hordei</name>
    <dbReference type="NCBI Taxonomy" id="40994"/>
    <lineage>
        <taxon>Eukaryota</taxon>
        <taxon>Fungi</taxon>
        <taxon>Dikarya</taxon>
        <taxon>Ascomycota</taxon>
        <taxon>Pezizomycotina</taxon>
        <taxon>Eurotiomycetes</taxon>
        <taxon>Eurotiomycetidae</taxon>
        <taxon>Eurotiales</taxon>
        <taxon>Aspergillaceae</taxon>
        <taxon>Penicillium</taxon>
    </lineage>
</organism>
<proteinExistence type="predicted"/>
<dbReference type="GO" id="GO:0004497">
    <property type="term" value="F:monooxygenase activity"/>
    <property type="evidence" value="ECO:0007669"/>
    <property type="project" value="UniProtKB-KW"/>
</dbReference>
<evidence type="ECO:0000313" key="1">
    <source>
        <dbReference type="EMBL" id="KAJ5616521.1"/>
    </source>
</evidence>
<keyword evidence="2" id="KW-1185">Reference proteome</keyword>
<name>A0AAD6EGH5_9EURO</name>
<dbReference type="EMBL" id="JAQJAE010000001">
    <property type="protein sequence ID" value="KAJ5616521.1"/>
    <property type="molecule type" value="Genomic_DNA"/>
</dbReference>
<dbReference type="SUPFAM" id="SSF51905">
    <property type="entry name" value="FAD/NAD(P)-binding domain"/>
    <property type="match status" value="1"/>
</dbReference>
<dbReference type="RefSeq" id="XP_056757688.1">
    <property type="nucleotide sequence ID" value="XM_056892693.1"/>
</dbReference>
<comment type="caution">
    <text evidence="1">The sequence shown here is derived from an EMBL/GenBank/DDBJ whole genome shotgun (WGS) entry which is preliminary data.</text>
</comment>
<dbReference type="InterPro" id="IPR051704">
    <property type="entry name" value="FAD_aromatic-hydroxylase"/>
</dbReference>